<sequence>MVARERYERLRPPRVIAFPVENRPVMEESDDVSMSRVAVKFADVVRKPKICLKQLVMTEQEPMQLLAAGLEASTEDDPGQTIQCTLEDSTRSFWSSKGTADDTSSEFIVYQMHQPICVVTRIEITPYKARFQRGMPIYAPRSVTVSVGFHKELDKMHYVSPMFPVANVDVPQSFDIKPTLVVGQYLRLDLHGRNQRQPNDNLFYTVLQSVKCYGLPLAAFPDLLTLHDTFSRLVDAFTHTQTPTPTQSSNSPIRDIPDTHLTPLLKTRRETTNAMTDLYRLLDQGDWKSAARMIASKRKRSDLRSRDVLTWFFVRAEWIADGCVSDSGSPTKKGKGKAAESPDSEGGVTGRSWADAVGVWFDGESDDDDDEVDGEDSEGDSDEDDGGPVSRLLNNDLRDEDLHEPRKYYLWQLVRRDEDLNAFESLELAHLAIRERRFQRFWGYLRAGKLECTEELGDVFRPVDMSVALQIYSRANVLDKMIDCLLARGQFYMAIRLVRATGQYEFAQIVRQMRETKGVRSAVAFTILVLREEPNIRPALLEALGVGNAADGVANEDLAAWLSNWAGHLPHPNLPGGGASSSSSSAEVSSEDDGW</sequence>
<evidence type="ECO:0000256" key="1">
    <source>
        <dbReference type="SAM" id="MobiDB-lite"/>
    </source>
</evidence>
<gene>
    <name evidence="2" type="ORF">HK097_008029</name>
</gene>
<feature type="region of interest" description="Disordered" evidence="1">
    <location>
        <begin position="573"/>
        <end position="595"/>
    </location>
</feature>
<dbReference type="SUPFAM" id="SSF48371">
    <property type="entry name" value="ARM repeat"/>
    <property type="match status" value="1"/>
</dbReference>
<dbReference type="InterPro" id="IPR012331">
    <property type="entry name" value="Clathrin_H-chain_linker"/>
</dbReference>
<protein>
    <submittedName>
        <fullName evidence="2">Uncharacterized protein</fullName>
    </submittedName>
</protein>
<accession>A0AAD5SDP0</accession>
<reference evidence="2" key="1">
    <citation type="submission" date="2020-05" db="EMBL/GenBank/DDBJ databases">
        <title>Phylogenomic resolution of chytrid fungi.</title>
        <authorList>
            <person name="Stajich J.E."/>
            <person name="Amses K."/>
            <person name="Simmons R."/>
            <person name="Seto K."/>
            <person name="Myers J."/>
            <person name="Bonds A."/>
            <person name="Quandt C.A."/>
            <person name="Barry K."/>
            <person name="Liu P."/>
            <person name="Grigoriev I."/>
            <person name="Longcore J.E."/>
            <person name="James T.Y."/>
        </authorList>
    </citation>
    <scope>NUCLEOTIDE SEQUENCE</scope>
    <source>
        <strain evidence="2">JEL0318</strain>
    </source>
</reference>
<proteinExistence type="predicted"/>
<dbReference type="EMBL" id="JADGJD010000449">
    <property type="protein sequence ID" value="KAJ3050988.1"/>
    <property type="molecule type" value="Genomic_DNA"/>
</dbReference>
<dbReference type="PANTHER" id="PTHR39741">
    <property type="entry name" value="F-BOX DOMAIN CONTAINING PROTEIN, EXPRESSED"/>
    <property type="match status" value="1"/>
</dbReference>
<name>A0AAD5SDP0_9FUNG</name>
<keyword evidence="3" id="KW-1185">Reference proteome</keyword>
<organism evidence="2 3">
    <name type="scientific">Rhizophlyctis rosea</name>
    <dbReference type="NCBI Taxonomy" id="64517"/>
    <lineage>
        <taxon>Eukaryota</taxon>
        <taxon>Fungi</taxon>
        <taxon>Fungi incertae sedis</taxon>
        <taxon>Chytridiomycota</taxon>
        <taxon>Chytridiomycota incertae sedis</taxon>
        <taxon>Chytridiomycetes</taxon>
        <taxon>Rhizophlyctidales</taxon>
        <taxon>Rhizophlyctidaceae</taxon>
        <taxon>Rhizophlyctis</taxon>
    </lineage>
</organism>
<evidence type="ECO:0000313" key="3">
    <source>
        <dbReference type="Proteomes" id="UP001212841"/>
    </source>
</evidence>
<feature type="region of interest" description="Disordered" evidence="1">
    <location>
        <begin position="364"/>
        <end position="396"/>
    </location>
</feature>
<dbReference type="PANTHER" id="PTHR39741:SF2">
    <property type="entry name" value="F-BOX DOMAIN-CONTAINING PROTEIN"/>
    <property type="match status" value="1"/>
</dbReference>
<dbReference type="InterPro" id="IPR016024">
    <property type="entry name" value="ARM-type_fold"/>
</dbReference>
<dbReference type="Gene3D" id="1.25.40.30">
    <property type="match status" value="1"/>
</dbReference>
<evidence type="ECO:0000313" key="2">
    <source>
        <dbReference type="EMBL" id="KAJ3050988.1"/>
    </source>
</evidence>
<dbReference type="Proteomes" id="UP001212841">
    <property type="component" value="Unassembled WGS sequence"/>
</dbReference>
<feature type="region of interest" description="Disordered" evidence="1">
    <location>
        <begin position="324"/>
        <end position="351"/>
    </location>
</feature>
<dbReference type="AlphaFoldDB" id="A0AAD5SDP0"/>
<dbReference type="InterPro" id="IPR055336">
    <property type="entry name" value="At4g00755-like"/>
</dbReference>
<comment type="caution">
    <text evidence="2">The sequence shown here is derived from an EMBL/GenBank/DDBJ whole genome shotgun (WGS) entry which is preliminary data.</text>
</comment>
<feature type="compositionally biased region" description="Acidic residues" evidence="1">
    <location>
        <begin position="364"/>
        <end position="386"/>
    </location>
</feature>